<organism evidence="1 2">
    <name type="scientific">Schistosoma mansoni</name>
    <name type="common">Blood fluke</name>
    <dbReference type="NCBI Taxonomy" id="6183"/>
    <lineage>
        <taxon>Eukaryota</taxon>
        <taxon>Metazoa</taxon>
        <taxon>Spiralia</taxon>
        <taxon>Lophotrochozoa</taxon>
        <taxon>Platyhelminthes</taxon>
        <taxon>Trematoda</taxon>
        <taxon>Digenea</taxon>
        <taxon>Strigeidida</taxon>
        <taxon>Schistosomatoidea</taxon>
        <taxon>Schistosomatidae</taxon>
        <taxon>Schistosoma</taxon>
    </lineage>
</organism>
<dbReference type="Proteomes" id="UP000008854">
    <property type="component" value="Unassembled WGS sequence"/>
</dbReference>
<reference evidence="2" key="2">
    <citation type="submission" date="2019-11" db="UniProtKB">
        <authorList>
            <consortium name="WormBaseParasite"/>
        </authorList>
    </citation>
    <scope>IDENTIFICATION</scope>
    <source>
        <strain evidence="2">Puerto Rican</strain>
    </source>
</reference>
<sequence length="34" mass="4200">MTNYAWICDFIVSTFDFRSLSRVYSFLFSHREFL</sequence>
<dbReference type="WBParaSite" id="Smp_306320.1">
    <property type="protein sequence ID" value="Smp_306320.1"/>
    <property type="gene ID" value="Smp_306320"/>
</dbReference>
<dbReference type="InParanoid" id="A0A5K4F5W1"/>
<dbReference type="AlphaFoldDB" id="A0A5K4F5W1"/>
<keyword evidence="1" id="KW-1185">Reference proteome</keyword>
<accession>A0A5K4F5W1</accession>
<name>A0A5K4F5W1_SCHMA</name>
<evidence type="ECO:0000313" key="1">
    <source>
        <dbReference type="Proteomes" id="UP000008854"/>
    </source>
</evidence>
<protein>
    <submittedName>
        <fullName evidence="2">Uncharacterized protein</fullName>
    </submittedName>
</protein>
<evidence type="ECO:0000313" key="2">
    <source>
        <dbReference type="WBParaSite" id="Smp_306320.1"/>
    </source>
</evidence>
<proteinExistence type="predicted"/>
<reference evidence="1" key="1">
    <citation type="journal article" date="2012" name="PLoS Negl. Trop. Dis.">
        <title>A systematically improved high quality genome and transcriptome of the human blood fluke Schistosoma mansoni.</title>
        <authorList>
            <person name="Protasio A.V."/>
            <person name="Tsai I.J."/>
            <person name="Babbage A."/>
            <person name="Nichol S."/>
            <person name="Hunt M."/>
            <person name="Aslett M.A."/>
            <person name="De Silva N."/>
            <person name="Velarde G.S."/>
            <person name="Anderson T.J."/>
            <person name="Clark R.C."/>
            <person name="Davidson C."/>
            <person name="Dillon G.P."/>
            <person name="Holroyd N.E."/>
            <person name="LoVerde P.T."/>
            <person name="Lloyd C."/>
            <person name="McQuillan J."/>
            <person name="Oliveira G."/>
            <person name="Otto T.D."/>
            <person name="Parker-Manuel S.J."/>
            <person name="Quail M.A."/>
            <person name="Wilson R.A."/>
            <person name="Zerlotini A."/>
            <person name="Dunne D.W."/>
            <person name="Berriman M."/>
        </authorList>
    </citation>
    <scope>NUCLEOTIDE SEQUENCE [LARGE SCALE GENOMIC DNA]</scope>
    <source>
        <strain evidence="1">Puerto Rican</strain>
    </source>
</reference>